<dbReference type="RefSeq" id="WP_011021610.1">
    <property type="nucleotide sequence ID" value="NC_003552.1"/>
</dbReference>
<dbReference type="OrthoDB" id="201961at2157"/>
<dbReference type="SUPFAM" id="SSF143100">
    <property type="entry name" value="TTHA1013/TTHA0281-like"/>
    <property type="match status" value="1"/>
</dbReference>
<gene>
    <name evidence="1" type="ordered locus">MA_1600</name>
</gene>
<dbReference type="InParanoid" id="Q8TQE4"/>
<dbReference type="STRING" id="188937.MA_1600"/>
<proteinExistence type="predicted"/>
<keyword evidence="2" id="KW-1185">Reference proteome</keyword>
<dbReference type="PhylomeDB" id="Q8TQE4"/>
<evidence type="ECO:0000313" key="1">
    <source>
        <dbReference type="EMBL" id="AAM05013.1"/>
    </source>
</evidence>
<dbReference type="KEGG" id="mac:MA_1600"/>
<dbReference type="HOGENOM" id="CLU_114047_10_3_2"/>
<dbReference type="InterPro" id="IPR035069">
    <property type="entry name" value="TTHA1013/TTHA0281-like"/>
</dbReference>
<protein>
    <submittedName>
        <fullName evidence="1">Uncharacterized protein</fullName>
    </submittedName>
</protein>
<dbReference type="AlphaFoldDB" id="Q8TQE4"/>
<accession>Q8TQE4</accession>
<dbReference type="PANTHER" id="PTHR34504">
    <property type="entry name" value="ANTITOXIN HICB"/>
    <property type="match status" value="1"/>
</dbReference>
<dbReference type="InterPro" id="IPR051404">
    <property type="entry name" value="TA_system_antitoxin"/>
</dbReference>
<dbReference type="PANTHER" id="PTHR34504:SF2">
    <property type="entry name" value="UPF0150 PROTEIN SSL0259"/>
    <property type="match status" value="1"/>
</dbReference>
<organism evidence="1 2">
    <name type="scientific">Methanosarcina acetivorans (strain ATCC 35395 / DSM 2834 / JCM 12185 / C2A)</name>
    <dbReference type="NCBI Taxonomy" id="188937"/>
    <lineage>
        <taxon>Archaea</taxon>
        <taxon>Methanobacteriati</taxon>
        <taxon>Methanobacteriota</taxon>
        <taxon>Stenosarchaea group</taxon>
        <taxon>Methanomicrobia</taxon>
        <taxon>Methanosarcinales</taxon>
        <taxon>Methanosarcinaceae</taxon>
        <taxon>Methanosarcina</taxon>
    </lineage>
</organism>
<dbReference type="Proteomes" id="UP000002487">
    <property type="component" value="Chromosome"/>
</dbReference>
<dbReference type="Gene3D" id="3.30.160.250">
    <property type="match status" value="1"/>
</dbReference>
<evidence type="ECO:0000313" key="2">
    <source>
        <dbReference type="Proteomes" id="UP000002487"/>
    </source>
</evidence>
<reference evidence="1 2" key="1">
    <citation type="journal article" date="2002" name="Genome Res.">
        <title>The genome of Methanosarcina acetivorans reveals extensive metabolic and physiological diversity.</title>
        <authorList>
            <person name="Galagan J.E."/>
            <person name="Nusbaum C."/>
            <person name="Roy A."/>
            <person name="Endrizzi M.G."/>
            <person name="Macdonald P."/>
            <person name="FitzHugh W."/>
            <person name="Calvo S."/>
            <person name="Engels R."/>
            <person name="Smirnov S."/>
            <person name="Atnoor D."/>
            <person name="Brown A."/>
            <person name="Allen N."/>
            <person name="Naylor J."/>
            <person name="Stange-Thomann N."/>
            <person name="DeArellano K."/>
            <person name="Johnson R."/>
            <person name="Linton L."/>
            <person name="McEwan P."/>
            <person name="McKernan K."/>
            <person name="Talamas J."/>
            <person name="Tirrell A."/>
            <person name="Ye W."/>
            <person name="Zimmer A."/>
            <person name="Barber R.D."/>
            <person name="Cann I."/>
            <person name="Graham D.E."/>
            <person name="Grahame D.A."/>
            <person name="Guss A."/>
            <person name="Hedderich R."/>
            <person name="Ingram-Smith C."/>
            <person name="Kuettner C.H."/>
            <person name="Krzycki J.A."/>
            <person name="Leigh J.A."/>
            <person name="Li W."/>
            <person name="Liu J."/>
            <person name="Mukhopadhyay B."/>
            <person name="Reeve J.N."/>
            <person name="Smith K."/>
            <person name="Springer T.A."/>
            <person name="Umayam L.A."/>
            <person name="White O."/>
            <person name="White R.H."/>
            <person name="de Macario E.C."/>
            <person name="Ferry J.G."/>
            <person name="Jarrell K.F."/>
            <person name="Jing H."/>
            <person name="Macario A.J.L."/>
            <person name="Paulsen I."/>
            <person name="Pritchett M."/>
            <person name="Sowers K.R."/>
            <person name="Swanson R.V."/>
            <person name="Zinder S.H."/>
            <person name="Lander E."/>
            <person name="Metcalf W.W."/>
            <person name="Birren B."/>
        </authorList>
    </citation>
    <scope>NUCLEOTIDE SEQUENCE [LARGE SCALE GENOMIC DNA]</scope>
    <source>
        <strain evidence="2">ATCC 35395 / DSM 2834 / JCM 12185 / C2A</strain>
    </source>
</reference>
<dbReference type="EnsemblBacteria" id="AAM05013">
    <property type="protein sequence ID" value="AAM05013"/>
    <property type="gene ID" value="MA_1600"/>
</dbReference>
<dbReference type="GO" id="GO:0006355">
    <property type="term" value="P:regulation of DNA-templated transcription"/>
    <property type="evidence" value="ECO:0000318"/>
    <property type="project" value="GO_Central"/>
</dbReference>
<name>Q8TQE4_METAC</name>
<dbReference type="GeneID" id="1473488"/>
<sequence length="73" mass="8251">MEETYRFSAVVQKEGKWYVSWCPELDIASQGETIEEAIENLKEAIELYLEDEDAQIPAAGQVFTTTVEVSSHP</sequence>
<dbReference type="EMBL" id="AE010299">
    <property type="protein sequence ID" value="AAM05013.1"/>
    <property type="molecule type" value="Genomic_DNA"/>
</dbReference>